<comment type="caution">
    <text evidence="1">The sequence shown here is derived from an EMBL/GenBank/DDBJ whole genome shotgun (WGS) entry which is preliminary data.</text>
</comment>
<dbReference type="EMBL" id="JACEIK010000254">
    <property type="protein sequence ID" value="MCD7453487.1"/>
    <property type="molecule type" value="Genomic_DNA"/>
</dbReference>
<gene>
    <name evidence="1" type="ORF">HAX54_021111</name>
</gene>
<reference evidence="1 2" key="1">
    <citation type="journal article" date="2021" name="BMC Genomics">
        <title>Datura genome reveals duplications of psychoactive alkaloid biosynthetic genes and high mutation rate following tissue culture.</title>
        <authorList>
            <person name="Rajewski A."/>
            <person name="Carter-House D."/>
            <person name="Stajich J."/>
            <person name="Litt A."/>
        </authorList>
    </citation>
    <scope>NUCLEOTIDE SEQUENCE [LARGE SCALE GENOMIC DNA]</scope>
    <source>
        <strain evidence="1">AR-01</strain>
    </source>
</reference>
<keyword evidence="2" id="KW-1185">Reference proteome</keyword>
<name>A0ABS8S3V5_DATST</name>
<accession>A0ABS8S3V5</accession>
<dbReference type="Proteomes" id="UP000823775">
    <property type="component" value="Unassembled WGS sequence"/>
</dbReference>
<organism evidence="1 2">
    <name type="scientific">Datura stramonium</name>
    <name type="common">Jimsonweed</name>
    <name type="synonym">Common thornapple</name>
    <dbReference type="NCBI Taxonomy" id="4076"/>
    <lineage>
        <taxon>Eukaryota</taxon>
        <taxon>Viridiplantae</taxon>
        <taxon>Streptophyta</taxon>
        <taxon>Embryophyta</taxon>
        <taxon>Tracheophyta</taxon>
        <taxon>Spermatophyta</taxon>
        <taxon>Magnoliopsida</taxon>
        <taxon>eudicotyledons</taxon>
        <taxon>Gunneridae</taxon>
        <taxon>Pentapetalae</taxon>
        <taxon>asterids</taxon>
        <taxon>lamiids</taxon>
        <taxon>Solanales</taxon>
        <taxon>Solanaceae</taxon>
        <taxon>Solanoideae</taxon>
        <taxon>Datureae</taxon>
        <taxon>Datura</taxon>
    </lineage>
</organism>
<evidence type="ECO:0000313" key="2">
    <source>
        <dbReference type="Proteomes" id="UP000823775"/>
    </source>
</evidence>
<protein>
    <submittedName>
        <fullName evidence="1">Uncharacterized protein</fullName>
    </submittedName>
</protein>
<evidence type="ECO:0000313" key="1">
    <source>
        <dbReference type="EMBL" id="MCD7453487.1"/>
    </source>
</evidence>
<proteinExistence type="predicted"/>
<sequence length="104" mass="11219">MASLLGTSSSAAAILASTPFSSRSSKSAVFSFFPSSGQSQEEVLWRIRVPIKKGRSQFHVAISNVATEISPAQEQAQKLAEDSQRPVYPFPAIVGQDEMKLCLC</sequence>